<feature type="transmembrane region" description="Helical" evidence="5">
    <location>
        <begin position="168"/>
        <end position="193"/>
    </location>
</feature>
<proteinExistence type="predicted"/>
<dbReference type="Gene3D" id="3.30.750.24">
    <property type="entry name" value="STAS domain"/>
    <property type="match status" value="1"/>
</dbReference>
<dbReference type="CDD" id="cd07042">
    <property type="entry name" value="STAS_SulP_like_sulfate_transporter"/>
    <property type="match status" value="1"/>
</dbReference>
<reference evidence="7 8" key="1">
    <citation type="submission" date="2020-08" db="EMBL/GenBank/DDBJ databases">
        <title>Genome public.</title>
        <authorList>
            <person name="Liu C."/>
            <person name="Sun Q."/>
        </authorList>
    </citation>
    <scope>NUCLEOTIDE SEQUENCE [LARGE SCALE GENOMIC DNA]</scope>
    <source>
        <strain evidence="7 8">NSJ-37</strain>
    </source>
</reference>
<dbReference type="Pfam" id="PF01740">
    <property type="entry name" value="STAS"/>
    <property type="match status" value="1"/>
</dbReference>
<dbReference type="SUPFAM" id="SSF52091">
    <property type="entry name" value="SpoIIaa-like"/>
    <property type="match status" value="1"/>
</dbReference>
<comment type="subcellular location">
    <subcellularLocation>
        <location evidence="1">Membrane</location>
        <topology evidence="1">Multi-pass membrane protein</topology>
    </subcellularLocation>
</comment>
<evidence type="ECO:0000256" key="3">
    <source>
        <dbReference type="ARBA" id="ARBA00022989"/>
    </source>
</evidence>
<organism evidence="7 8">
    <name type="scientific">Jutongia huaianensis</name>
    <dbReference type="NCBI Taxonomy" id="2763668"/>
    <lineage>
        <taxon>Bacteria</taxon>
        <taxon>Bacillati</taxon>
        <taxon>Bacillota</taxon>
        <taxon>Clostridia</taxon>
        <taxon>Lachnospirales</taxon>
        <taxon>Lachnospiraceae</taxon>
        <taxon>Jutongia</taxon>
    </lineage>
</organism>
<feature type="transmembrane region" description="Helical" evidence="5">
    <location>
        <begin position="130"/>
        <end position="148"/>
    </location>
</feature>
<dbReference type="EMBL" id="JACRSX010000017">
    <property type="protein sequence ID" value="MBC8563160.1"/>
    <property type="molecule type" value="Genomic_DNA"/>
</dbReference>
<feature type="transmembrane region" description="Helical" evidence="5">
    <location>
        <begin position="97"/>
        <end position="118"/>
    </location>
</feature>
<sequence>MNMKIFQTMKNYKLNYLPKDILAGIIIAAVSIPISMGYAEVSGLPPVYGLYGSVLPILFFAMFTTSPQFIFGVDAAPAAIIGAAAAGLGLQAQSPEAMAFIPMTAFFAGVWLMIFFLLKAGKMVDYISTPVMGGFISGIAVTIILMQIPKILGGSSGTGELPELIVSIIEAASHINPVSVVLGICSLAVIVVARKLAPKFPMVIVVMAAGVLLTIFCHIDQYGVKLLSAVEPGLPHFQCLQFRSVDLSQAAGRGLMVAVVIMAETLLSENNFAFRNGYKIRDNQEILACAVGNIASAVVGCCPVNGSISRTSMNDQYGGRTQMVSIVAGFTMVLLLLFGTGFIGYLPVPVLTAIVISALMKVVEFDLAERLFRVSRNEFYIFMAAFFGVLLLGTIYGVIIGIILSFIAVVLKATNPPRAFLGVIPGREGFYDCSKNRYAHEIEHVIIYRFSESLFFANVKTFQEDIENSIKEDTKVVIVDAGAMTSIDITAADRLEMMCDRFEKQGIHFYMTEHMASVNEQMRQLGIGHLIEKGNVRRTITAALHDSGYMEPYVLNGYTVHKNGHMLNIPAETENTLEEFTWAFGDETVDQIEKRVHQVLESIHSMPEWEEIAEQGIESSLKYWHGIGAIDEDEFLRRMEIHMDELPEKLADQDHRRIILGLLEKRRHHIREQIGREHPEVLERLQRRREKLEQRLEKQNPEGARRLRQWERELRWKKEENETI</sequence>
<evidence type="ECO:0000256" key="4">
    <source>
        <dbReference type="ARBA" id="ARBA00023136"/>
    </source>
</evidence>
<comment type="caution">
    <text evidence="7">The sequence shown here is derived from an EMBL/GenBank/DDBJ whole genome shotgun (WGS) entry which is preliminary data.</text>
</comment>
<accession>A0ABR7N3G4</accession>
<evidence type="ECO:0000313" key="8">
    <source>
        <dbReference type="Proteomes" id="UP000606193"/>
    </source>
</evidence>
<dbReference type="Proteomes" id="UP000606193">
    <property type="component" value="Unassembled WGS sequence"/>
</dbReference>
<dbReference type="InterPro" id="IPR011547">
    <property type="entry name" value="SLC26A/SulP_dom"/>
</dbReference>
<keyword evidence="3 5" id="KW-1133">Transmembrane helix</keyword>
<dbReference type="PROSITE" id="PS50801">
    <property type="entry name" value="STAS"/>
    <property type="match status" value="1"/>
</dbReference>
<name>A0ABR7N3G4_9FIRM</name>
<dbReference type="RefSeq" id="WP_249298307.1">
    <property type="nucleotide sequence ID" value="NZ_JACRSX010000017.1"/>
</dbReference>
<evidence type="ECO:0000256" key="2">
    <source>
        <dbReference type="ARBA" id="ARBA00022692"/>
    </source>
</evidence>
<feature type="transmembrane region" description="Helical" evidence="5">
    <location>
        <begin position="45"/>
        <end position="63"/>
    </location>
</feature>
<dbReference type="PANTHER" id="PTHR11814">
    <property type="entry name" value="SULFATE TRANSPORTER"/>
    <property type="match status" value="1"/>
</dbReference>
<evidence type="ECO:0000259" key="6">
    <source>
        <dbReference type="PROSITE" id="PS50801"/>
    </source>
</evidence>
<feature type="transmembrane region" description="Helical" evidence="5">
    <location>
        <begin position="70"/>
        <end position="91"/>
    </location>
</feature>
<feature type="domain" description="STAS" evidence="6">
    <location>
        <begin position="435"/>
        <end position="547"/>
    </location>
</feature>
<evidence type="ECO:0000313" key="7">
    <source>
        <dbReference type="EMBL" id="MBC8563160.1"/>
    </source>
</evidence>
<dbReference type="Pfam" id="PF00916">
    <property type="entry name" value="Sulfate_transp"/>
    <property type="match status" value="1"/>
</dbReference>
<keyword evidence="8" id="KW-1185">Reference proteome</keyword>
<feature type="transmembrane region" description="Helical" evidence="5">
    <location>
        <begin position="21"/>
        <end position="39"/>
    </location>
</feature>
<feature type="transmembrane region" description="Helical" evidence="5">
    <location>
        <begin position="287"/>
        <end position="306"/>
    </location>
</feature>
<keyword evidence="2 5" id="KW-0812">Transmembrane</keyword>
<protein>
    <submittedName>
        <fullName evidence="7">STAS domain-containing protein</fullName>
    </submittedName>
</protein>
<dbReference type="InterPro" id="IPR001902">
    <property type="entry name" value="SLC26A/SulP_fam"/>
</dbReference>
<evidence type="ECO:0000256" key="1">
    <source>
        <dbReference type="ARBA" id="ARBA00004141"/>
    </source>
</evidence>
<feature type="transmembrane region" description="Helical" evidence="5">
    <location>
        <begin position="326"/>
        <end position="359"/>
    </location>
</feature>
<feature type="transmembrane region" description="Helical" evidence="5">
    <location>
        <begin position="379"/>
        <end position="411"/>
    </location>
</feature>
<gene>
    <name evidence="7" type="ORF">H8704_11060</name>
</gene>
<feature type="transmembrane region" description="Helical" evidence="5">
    <location>
        <begin position="200"/>
        <end position="219"/>
    </location>
</feature>
<feature type="transmembrane region" description="Helical" evidence="5">
    <location>
        <begin position="250"/>
        <end position="267"/>
    </location>
</feature>
<dbReference type="InterPro" id="IPR036513">
    <property type="entry name" value="STAS_dom_sf"/>
</dbReference>
<evidence type="ECO:0000256" key="5">
    <source>
        <dbReference type="SAM" id="Phobius"/>
    </source>
</evidence>
<dbReference type="InterPro" id="IPR002645">
    <property type="entry name" value="STAS_dom"/>
</dbReference>
<keyword evidence="4 5" id="KW-0472">Membrane</keyword>